<dbReference type="EMBL" id="GBXM01042973">
    <property type="protein sequence ID" value="JAH65604.1"/>
    <property type="molecule type" value="Transcribed_RNA"/>
</dbReference>
<protein>
    <submittedName>
        <fullName evidence="1">Uncharacterized protein</fullName>
    </submittedName>
</protein>
<reference evidence="1" key="1">
    <citation type="submission" date="2014-11" db="EMBL/GenBank/DDBJ databases">
        <authorList>
            <person name="Amaro Gonzalez C."/>
        </authorList>
    </citation>
    <scope>NUCLEOTIDE SEQUENCE</scope>
</reference>
<reference evidence="1" key="2">
    <citation type="journal article" date="2015" name="Fish Shellfish Immunol.">
        <title>Early steps in the European eel (Anguilla anguilla)-Vibrio vulnificus interaction in the gills: Role of the RtxA13 toxin.</title>
        <authorList>
            <person name="Callol A."/>
            <person name="Pajuelo D."/>
            <person name="Ebbesson L."/>
            <person name="Teles M."/>
            <person name="MacKenzie S."/>
            <person name="Amaro C."/>
        </authorList>
    </citation>
    <scope>NUCLEOTIDE SEQUENCE</scope>
</reference>
<dbReference type="AlphaFoldDB" id="A0A0E9UIB4"/>
<accession>A0A0E9UIB4</accession>
<sequence>MLKVDVVKSNLWIELLIYSSREPCARQKDPLEGALRPFQSSNTT</sequence>
<name>A0A0E9UIB4_ANGAN</name>
<evidence type="ECO:0000313" key="1">
    <source>
        <dbReference type="EMBL" id="JAH65604.1"/>
    </source>
</evidence>
<proteinExistence type="predicted"/>
<organism evidence="1">
    <name type="scientific">Anguilla anguilla</name>
    <name type="common">European freshwater eel</name>
    <name type="synonym">Muraena anguilla</name>
    <dbReference type="NCBI Taxonomy" id="7936"/>
    <lineage>
        <taxon>Eukaryota</taxon>
        <taxon>Metazoa</taxon>
        <taxon>Chordata</taxon>
        <taxon>Craniata</taxon>
        <taxon>Vertebrata</taxon>
        <taxon>Euteleostomi</taxon>
        <taxon>Actinopterygii</taxon>
        <taxon>Neopterygii</taxon>
        <taxon>Teleostei</taxon>
        <taxon>Anguilliformes</taxon>
        <taxon>Anguillidae</taxon>
        <taxon>Anguilla</taxon>
    </lineage>
</organism>